<dbReference type="Pfam" id="PF11573">
    <property type="entry name" value="Med23"/>
    <property type="match status" value="2"/>
</dbReference>
<gene>
    <name evidence="9" type="ORF">M514_07319</name>
</gene>
<comment type="subcellular location">
    <subcellularLocation>
        <location evidence="1">Nucleus</location>
    </subcellularLocation>
</comment>
<protein>
    <recommendedName>
        <fullName evidence="3">Mediator of RNA polymerase II transcription subunit 23</fullName>
    </recommendedName>
    <alternativeName>
        <fullName evidence="7">Mediator complex subunit 23</fullName>
    </alternativeName>
</protein>
<keyword evidence="5" id="KW-0804">Transcription</keyword>
<keyword evidence="6" id="KW-0539">Nucleus</keyword>
<evidence type="ECO:0000256" key="5">
    <source>
        <dbReference type="ARBA" id="ARBA00023163"/>
    </source>
</evidence>
<dbReference type="PANTHER" id="PTHR12691:SF10">
    <property type="entry name" value="MEDIATOR OF RNA POLYMERASE II TRANSCRIPTION SUBUNIT 23"/>
    <property type="match status" value="1"/>
</dbReference>
<evidence type="ECO:0000256" key="1">
    <source>
        <dbReference type="ARBA" id="ARBA00004123"/>
    </source>
</evidence>
<evidence type="ECO:0000313" key="9">
    <source>
        <dbReference type="EMBL" id="KFD68334.1"/>
    </source>
</evidence>
<dbReference type="InterPro" id="IPR021629">
    <property type="entry name" value="Mediator_Med23"/>
</dbReference>
<proteinExistence type="inferred from homology"/>
<evidence type="ECO:0000256" key="4">
    <source>
        <dbReference type="ARBA" id="ARBA00023015"/>
    </source>
</evidence>
<feature type="transmembrane region" description="Helical" evidence="8">
    <location>
        <begin position="1158"/>
        <end position="1180"/>
    </location>
</feature>
<feature type="transmembrane region" description="Helical" evidence="8">
    <location>
        <begin position="1187"/>
        <end position="1209"/>
    </location>
</feature>
<dbReference type="Proteomes" id="UP000030758">
    <property type="component" value="Unassembled WGS sequence"/>
</dbReference>
<evidence type="ECO:0000256" key="3">
    <source>
        <dbReference type="ARBA" id="ARBA00019696"/>
    </source>
</evidence>
<evidence type="ECO:0000256" key="2">
    <source>
        <dbReference type="ARBA" id="ARBA00010222"/>
    </source>
</evidence>
<dbReference type="EMBL" id="KL367505">
    <property type="protein sequence ID" value="KFD68334.1"/>
    <property type="molecule type" value="Genomic_DNA"/>
</dbReference>
<keyword evidence="8" id="KW-1133">Transmembrane helix</keyword>
<dbReference type="GO" id="GO:0010628">
    <property type="term" value="P:positive regulation of gene expression"/>
    <property type="evidence" value="ECO:0007669"/>
    <property type="project" value="TreeGrafter"/>
</dbReference>
<comment type="similarity">
    <text evidence="2">Belongs to the Mediator complex subunit 23 family.</text>
</comment>
<dbReference type="GO" id="GO:0005667">
    <property type="term" value="C:transcription regulator complex"/>
    <property type="evidence" value="ECO:0007669"/>
    <property type="project" value="TreeGrafter"/>
</dbReference>
<keyword evidence="4" id="KW-0805">Transcription regulation</keyword>
<keyword evidence="8" id="KW-0472">Membrane</keyword>
<evidence type="ECO:0000256" key="7">
    <source>
        <dbReference type="ARBA" id="ARBA00031961"/>
    </source>
</evidence>
<organism evidence="9">
    <name type="scientific">Trichuris suis</name>
    <name type="common">pig whipworm</name>
    <dbReference type="NCBI Taxonomy" id="68888"/>
    <lineage>
        <taxon>Eukaryota</taxon>
        <taxon>Metazoa</taxon>
        <taxon>Ecdysozoa</taxon>
        <taxon>Nematoda</taxon>
        <taxon>Enoplea</taxon>
        <taxon>Dorylaimia</taxon>
        <taxon>Trichinellida</taxon>
        <taxon>Trichuridae</taxon>
        <taxon>Trichuris</taxon>
    </lineage>
</organism>
<dbReference type="GO" id="GO:0006357">
    <property type="term" value="P:regulation of transcription by RNA polymerase II"/>
    <property type="evidence" value="ECO:0007669"/>
    <property type="project" value="TreeGrafter"/>
</dbReference>
<dbReference type="GO" id="GO:0016592">
    <property type="term" value="C:mediator complex"/>
    <property type="evidence" value="ECO:0007669"/>
    <property type="project" value="TreeGrafter"/>
</dbReference>
<keyword evidence="8" id="KW-0812">Transmembrane</keyword>
<evidence type="ECO:0000256" key="6">
    <source>
        <dbReference type="ARBA" id="ARBA00023242"/>
    </source>
</evidence>
<evidence type="ECO:0000256" key="8">
    <source>
        <dbReference type="SAM" id="Phobius"/>
    </source>
</evidence>
<reference evidence="9" key="1">
    <citation type="journal article" date="2014" name="Nat. Genet.">
        <title>Genome and transcriptome of the porcine whipworm Trichuris suis.</title>
        <authorList>
            <person name="Jex A.R."/>
            <person name="Nejsum P."/>
            <person name="Schwarz E.M."/>
            <person name="Hu L."/>
            <person name="Young N.D."/>
            <person name="Hall R.S."/>
            <person name="Korhonen P.K."/>
            <person name="Liao S."/>
            <person name="Thamsborg S."/>
            <person name="Xia J."/>
            <person name="Xu P."/>
            <person name="Wang S."/>
            <person name="Scheerlinck J.P."/>
            <person name="Hofmann A."/>
            <person name="Sternberg P.W."/>
            <person name="Wang J."/>
            <person name="Gasser R.B."/>
        </authorList>
    </citation>
    <scope>NUCLEOTIDE SEQUENCE [LARGE SCALE GENOMIC DNA]</scope>
    <source>
        <strain evidence="9">DCEP-RM93F</strain>
    </source>
</reference>
<accession>A0A085NFT8</accession>
<dbReference type="PANTHER" id="PTHR12691">
    <property type="entry name" value="MEDIATOR OF RNA POLYMERASE II TRANSCRIPTION SUBUNIT 23"/>
    <property type="match status" value="1"/>
</dbReference>
<sequence>MTTPQEAFKRKVTFVFSDVGSSLAWCHFASFVKLCSPQEVECKTKAAADSLFEAFQALPTDSLESAFADVVNRRAVSAAANLMVNKFIGRVMEEHVLSLKCICGILLRSPALSVNNYCVWHDTFSFILDNISSLDYKSVRDVFKIFVDLPIPVHLQSDQRKALEISEKVTAHICSRENNLLPAYLIITEMRKSFSEMRCFSHWRVADLSSELVESFRPLAQMNSINGRSHLTPVVGHVGLYFNAFWRLEPQTLRFPLKGCLPFSQNLMQPQYHLVYQVFMHATYRDAMTTLFGLQKQEKMQLPFLEEVISAIILELMYEAECDHNQLNPDAWRVISTQIVCLCVQMFISFTRLVQNLHQKLSSLPYRFARNQLMWCLFNFKEEFLVVLELYRLLYSGNDTFIMSGSDSSCVLKMAATCVWIHAMQKLPAGEIDIPPTINTQMKFLQEALKKKGRFNIDNYVLAVLCNAYSSTSEIFHQELLPCLLENFDGRNLCAQVPLMTTPSPSASTVLLPGGALADNRVRPLKFEFLDCLSVHVRISITRSAFGGFMRFMQNKGSLCPSPALVESYCRLLSYSDTEMLGLKQFVSNLVVAATKQQCLNTIHIICEITSYRLSYIPVLYRVHLLCSIQLATTSAILQQNAVVYWMLENTLLRSIHWFPYCEVFQPTFGRLLSMLIANVGEGARQQEGGDEIIKSVILVLARSAAISNSEFNVKEGIYRDILAKVPAYMWPQSTLQFFPQPLCAFYGHQQGIVPTPHNYLLLRQQVEEEYIKHRTFGADLSIIDYFVNTSTNTVYLCLLWRLVYETGELPSVSMKILEALGPRRVLVHLQTLADFLVYETLHGDVNRCVDVLNRMIFKYSVIPLERFVLTMIFRHYEGNEAFYAMLIVMLLIQRSEEFRSAVNDCVAILPADLNLCQDGYEKHFTYHQKHPEKNWSQVYSEMNRTAHVTTPDNVIPVYYSNRCLRILPILDMLFHRMIEIPTVCSKFLDATVSIVGPLYRFHPFPISFLYTTFRFYEKRLNESPQTKLKLAYAVHMAFQNIRDEQWLLSTDLIAYCSSLVDAMGSPSFDGQPKWAPDMQYFAKLIKRLVDTFAQPRQHGCKKNELRFCEFSNGQTHILHSVCIELMALPCSTSEVGHALINLFLCWHPMVDKYVVHYWLNALGLILTALPVSLSVHLLLLCYHNYCYYFSLNLPFSSVLLCIFVKVAYVEPMYQAIVNLLASKDLECIKDDISAKLDFDQQCLLMCDLYPARLLSLAHAVWCHSTTGGLQLLVQAMKTSWKLQVKTETQFLYVCHLTAPLLLRLSQERSKCCYDVGIAVYEMLYNVDKQVAELQYEDLICDFLYHIKYMFLGDSMRHETDRVISQLRPSLQRKLRYIGFMQSDQSTVVNVSQ</sequence>
<name>A0A085NFT8_9BILA</name>